<evidence type="ECO:0000256" key="4">
    <source>
        <dbReference type="PROSITE-ProRule" id="PRU00335"/>
    </source>
</evidence>
<dbReference type="InterPro" id="IPR004111">
    <property type="entry name" value="Repressor_TetR_C"/>
</dbReference>
<dbReference type="InterPro" id="IPR001647">
    <property type="entry name" value="HTH_TetR"/>
</dbReference>
<dbReference type="EMBL" id="MVIE01000004">
    <property type="protein sequence ID" value="ORB45503.1"/>
    <property type="molecule type" value="Genomic_DNA"/>
</dbReference>
<keyword evidence="7" id="KW-1185">Reference proteome</keyword>
<sequence length="220" mass="24421">MVATGRTGRFNRAAFTDEMLAFVSDRGLDQLSMRSLGEALGVSHMAVYHHFPGGRDELLQVTTDAVLSQIDLPEFSDDWIEWLVQTAERVFDVLSRYPGVGAHVFARHPVYLTSGVTEMIDTIMGTLLNAGLTEAEAVEVWTVGETWLVGQLWIAEATRDRPPSAPAEIRKLFPNNRAADGTRNLRRVARLLLEESAGKHLSSGLRDLLTGFSRRTGRTR</sequence>
<dbReference type="Proteomes" id="UP000192513">
    <property type="component" value="Unassembled WGS sequence"/>
</dbReference>
<accession>A0A1X0IFK3</accession>
<proteinExistence type="predicted"/>
<dbReference type="AlphaFoldDB" id="A0A1X0IFK3"/>
<keyword evidence="2 4" id="KW-0238">DNA-binding</keyword>
<feature type="DNA-binding region" description="H-T-H motif" evidence="4">
    <location>
        <begin position="32"/>
        <end position="51"/>
    </location>
</feature>
<evidence type="ECO:0000256" key="2">
    <source>
        <dbReference type="ARBA" id="ARBA00023125"/>
    </source>
</evidence>
<dbReference type="Gene3D" id="1.10.357.10">
    <property type="entry name" value="Tetracycline Repressor, domain 2"/>
    <property type="match status" value="1"/>
</dbReference>
<keyword evidence="3" id="KW-0804">Transcription</keyword>
<name>A0A1X0IFK3_9MYCO</name>
<dbReference type="Pfam" id="PF02909">
    <property type="entry name" value="TetR_C_1"/>
    <property type="match status" value="1"/>
</dbReference>
<dbReference type="InterPro" id="IPR009057">
    <property type="entry name" value="Homeodomain-like_sf"/>
</dbReference>
<keyword evidence="1" id="KW-0805">Transcription regulation</keyword>
<evidence type="ECO:0000259" key="5">
    <source>
        <dbReference type="PROSITE" id="PS50977"/>
    </source>
</evidence>
<evidence type="ECO:0000313" key="6">
    <source>
        <dbReference type="EMBL" id="ORB45503.1"/>
    </source>
</evidence>
<dbReference type="GO" id="GO:0045892">
    <property type="term" value="P:negative regulation of DNA-templated transcription"/>
    <property type="evidence" value="ECO:0007669"/>
    <property type="project" value="InterPro"/>
</dbReference>
<evidence type="ECO:0000313" key="7">
    <source>
        <dbReference type="Proteomes" id="UP000192513"/>
    </source>
</evidence>
<organism evidence="6 7">
    <name type="scientific">Mycobacterium paraseoulense</name>
    <dbReference type="NCBI Taxonomy" id="590652"/>
    <lineage>
        <taxon>Bacteria</taxon>
        <taxon>Bacillati</taxon>
        <taxon>Actinomycetota</taxon>
        <taxon>Actinomycetes</taxon>
        <taxon>Mycobacteriales</taxon>
        <taxon>Mycobacteriaceae</taxon>
        <taxon>Mycobacterium</taxon>
    </lineage>
</organism>
<evidence type="ECO:0000256" key="1">
    <source>
        <dbReference type="ARBA" id="ARBA00023015"/>
    </source>
</evidence>
<evidence type="ECO:0000256" key="3">
    <source>
        <dbReference type="ARBA" id="ARBA00023163"/>
    </source>
</evidence>
<dbReference type="InterPro" id="IPR036271">
    <property type="entry name" value="Tet_transcr_reg_TetR-rel_C_sf"/>
</dbReference>
<gene>
    <name evidence="6" type="ORF">BST39_04645</name>
</gene>
<dbReference type="PROSITE" id="PS50977">
    <property type="entry name" value="HTH_TETR_2"/>
    <property type="match status" value="1"/>
</dbReference>
<feature type="domain" description="HTH tetR-type" evidence="5">
    <location>
        <begin position="9"/>
        <end position="69"/>
    </location>
</feature>
<protein>
    <recommendedName>
        <fullName evidence="5">HTH tetR-type domain-containing protein</fullName>
    </recommendedName>
</protein>
<reference evidence="6 7" key="1">
    <citation type="submission" date="2017-02" db="EMBL/GenBank/DDBJ databases">
        <title>The new phylogeny of genus Mycobacterium.</title>
        <authorList>
            <person name="Tortoli E."/>
            <person name="Trovato A."/>
            <person name="Cirillo D.M."/>
        </authorList>
    </citation>
    <scope>NUCLEOTIDE SEQUENCE [LARGE SCALE GENOMIC DNA]</scope>
    <source>
        <strain evidence="6 7">DSM 45000</strain>
    </source>
</reference>
<dbReference type="Pfam" id="PF00440">
    <property type="entry name" value="TetR_N"/>
    <property type="match status" value="1"/>
</dbReference>
<dbReference type="GO" id="GO:0003677">
    <property type="term" value="F:DNA binding"/>
    <property type="evidence" value="ECO:0007669"/>
    <property type="project" value="UniProtKB-UniRule"/>
</dbReference>
<dbReference type="STRING" id="590652.BST39_04645"/>
<dbReference type="SUPFAM" id="SSF48498">
    <property type="entry name" value="Tetracyclin repressor-like, C-terminal domain"/>
    <property type="match status" value="1"/>
</dbReference>
<comment type="caution">
    <text evidence="6">The sequence shown here is derived from an EMBL/GenBank/DDBJ whole genome shotgun (WGS) entry which is preliminary data.</text>
</comment>
<dbReference type="SUPFAM" id="SSF46689">
    <property type="entry name" value="Homeodomain-like"/>
    <property type="match status" value="1"/>
</dbReference>